<sequence length="209" mass="23064">MNVLLCDSTTGSLSPLTQILDTTPEIQIVDVVRNGRDMAIALKSKDVHLSVLAPEVLDLDLVVEKSRGFRPQVKKVVVASSPSVPLVIKAHQFGVNDVISLDTDTASLVERFKMTIDGKSEIENHPVIQALHFKNGQFNKTVRHNDEDDLMILQLLSLGMTDQEIALVSQIPLQLVRNRIADLIVMNDLVNRTQLAVLQATNLVIPDFA</sequence>
<feature type="domain" description="Response regulatory" evidence="1">
    <location>
        <begin position="2"/>
        <end position="116"/>
    </location>
</feature>
<dbReference type="SUPFAM" id="SSF52172">
    <property type="entry name" value="CheY-like"/>
    <property type="match status" value="1"/>
</dbReference>
<dbReference type="PROSITE" id="PS50110">
    <property type="entry name" value="RESPONSE_REGULATORY"/>
    <property type="match status" value="1"/>
</dbReference>
<accession>A0A6J6KPU8</accession>
<name>A0A6J6KPU8_9ZZZZ</name>
<dbReference type="EMBL" id="CAEZWE010000027">
    <property type="protein sequence ID" value="CAB4651837.1"/>
    <property type="molecule type" value="Genomic_DNA"/>
</dbReference>
<proteinExistence type="predicted"/>
<dbReference type="GO" id="GO:0000160">
    <property type="term" value="P:phosphorelay signal transduction system"/>
    <property type="evidence" value="ECO:0007669"/>
    <property type="project" value="InterPro"/>
</dbReference>
<reference evidence="2" key="1">
    <citation type="submission" date="2020-05" db="EMBL/GenBank/DDBJ databases">
        <authorList>
            <person name="Chiriac C."/>
            <person name="Salcher M."/>
            <person name="Ghai R."/>
            <person name="Kavagutti S V."/>
        </authorList>
    </citation>
    <scope>NUCLEOTIDE SEQUENCE</scope>
</reference>
<dbReference type="AlphaFoldDB" id="A0A6J6KPU8"/>
<evidence type="ECO:0000313" key="2">
    <source>
        <dbReference type="EMBL" id="CAB4651837.1"/>
    </source>
</evidence>
<dbReference type="InterPro" id="IPR001789">
    <property type="entry name" value="Sig_transdc_resp-reg_receiver"/>
</dbReference>
<organism evidence="2">
    <name type="scientific">freshwater metagenome</name>
    <dbReference type="NCBI Taxonomy" id="449393"/>
    <lineage>
        <taxon>unclassified sequences</taxon>
        <taxon>metagenomes</taxon>
        <taxon>ecological metagenomes</taxon>
    </lineage>
</organism>
<gene>
    <name evidence="2" type="ORF">UFOPK2169_00814</name>
</gene>
<protein>
    <submittedName>
        <fullName evidence="2">Unannotated protein</fullName>
    </submittedName>
</protein>
<dbReference type="InterPro" id="IPR011006">
    <property type="entry name" value="CheY-like_superfamily"/>
</dbReference>
<evidence type="ECO:0000259" key="1">
    <source>
        <dbReference type="PROSITE" id="PS50110"/>
    </source>
</evidence>
<dbReference type="Gene3D" id="3.40.50.2300">
    <property type="match status" value="1"/>
</dbReference>